<dbReference type="InterPro" id="IPR011006">
    <property type="entry name" value="CheY-like_superfamily"/>
</dbReference>
<keyword evidence="7" id="KW-1185">Reference proteome</keyword>
<keyword evidence="3" id="KW-0597">Phosphoprotein</keyword>
<comment type="function">
    <text evidence="2">May play the central regulatory role in sporulation. It may be an element of the effector pathway responsible for the activation of sporulation genes in response to nutritional stress. Spo0A may act in concert with spo0H (a sigma factor) to control the expression of some genes that are critical to the sporulation process.</text>
</comment>
<feature type="modified residue" description="4-aspartylphosphate" evidence="3">
    <location>
        <position position="57"/>
    </location>
</feature>
<dbReference type="InterPro" id="IPR007492">
    <property type="entry name" value="LytTR_DNA-bd_dom"/>
</dbReference>
<dbReference type="RefSeq" id="WP_262066572.1">
    <property type="nucleotide sequence ID" value="NZ_JAMXOD010000014.1"/>
</dbReference>
<dbReference type="PANTHER" id="PTHR37299">
    <property type="entry name" value="TRANSCRIPTIONAL REGULATOR-RELATED"/>
    <property type="match status" value="1"/>
</dbReference>
<reference evidence="6 7" key="1">
    <citation type="journal article" date="2022" name="Genome Biol. Evol.">
        <title>Host diet, physiology and behaviors set the stage for Lachnospiraceae cladogenesis.</title>
        <authorList>
            <person name="Vera-Ponce De Leon A."/>
            <person name="Schneider M."/>
            <person name="Jahnes B.C."/>
            <person name="Sadowski V."/>
            <person name="Camuy-Velez L.A."/>
            <person name="Duan J."/>
            <person name="Sabree Z.L."/>
        </authorList>
    </citation>
    <scope>NUCLEOTIDE SEQUENCE [LARGE SCALE GENOMIC DNA]</scope>
    <source>
        <strain evidence="6 7">PAL113</strain>
    </source>
</reference>
<dbReference type="GO" id="GO:0003677">
    <property type="term" value="F:DNA binding"/>
    <property type="evidence" value="ECO:0007669"/>
    <property type="project" value="UniProtKB-KW"/>
</dbReference>
<feature type="domain" description="HTH LytTR-type" evidence="5">
    <location>
        <begin position="132"/>
        <end position="231"/>
    </location>
</feature>
<sequence>MIRVAIVEDEKEYRDLICSYLKRYEEEQNQFFKITVFKDGLDIAEEYKPEYEIIFLDIQMKHLNGMEAAERIREFDEEVQIVFITSTVQYAVQGYQVNALGYIVKPLAYPAFSRTMDKVVKICEKHREEAYLTVKVEGGTRRISIRDILYVESQRHFLSIATAQEELVVRGSLKVIEEELKEKGFVRCHNAFLVNLFHVLEVQQNTVLLTGEREVSLSRGKRKAFLLALADYIGGDN</sequence>
<dbReference type="InterPro" id="IPR046947">
    <property type="entry name" value="LytR-like"/>
</dbReference>
<dbReference type="SUPFAM" id="SSF52172">
    <property type="entry name" value="CheY-like"/>
    <property type="match status" value="1"/>
</dbReference>
<accession>A0ABT1EAB6</accession>
<evidence type="ECO:0000259" key="5">
    <source>
        <dbReference type="PROSITE" id="PS50930"/>
    </source>
</evidence>
<dbReference type="Gene3D" id="3.40.50.2300">
    <property type="match status" value="1"/>
</dbReference>
<dbReference type="InterPro" id="IPR001789">
    <property type="entry name" value="Sig_transdc_resp-reg_receiver"/>
</dbReference>
<proteinExistence type="predicted"/>
<dbReference type="Pfam" id="PF00072">
    <property type="entry name" value="Response_reg"/>
    <property type="match status" value="1"/>
</dbReference>
<evidence type="ECO:0000313" key="6">
    <source>
        <dbReference type="EMBL" id="MCP1102785.1"/>
    </source>
</evidence>
<comment type="caution">
    <text evidence="6">The sequence shown here is derived from an EMBL/GenBank/DDBJ whole genome shotgun (WGS) entry which is preliminary data.</text>
</comment>
<dbReference type="SMART" id="SM00448">
    <property type="entry name" value="REC"/>
    <property type="match status" value="1"/>
</dbReference>
<protein>
    <recommendedName>
        <fullName evidence="1">Stage 0 sporulation protein A homolog</fullName>
    </recommendedName>
</protein>
<dbReference type="PROSITE" id="PS50110">
    <property type="entry name" value="RESPONSE_REGULATORY"/>
    <property type="match status" value="1"/>
</dbReference>
<feature type="domain" description="Response regulatory" evidence="4">
    <location>
        <begin position="3"/>
        <end position="120"/>
    </location>
</feature>
<evidence type="ECO:0000256" key="2">
    <source>
        <dbReference type="ARBA" id="ARBA00024867"/>
    </source>
</evidence>
<dbReference type="Pfam" id="PF04397">
    <property type="entry name" value="LytTR"/>
    <property type="match status" value="1"/>
</dbReference>
<keyword evidence="6" id="KW-0238">DNA-binding</keyword>
<evidence type="ECO:0000259" key="4">
    <source>
        <dbReference type="PROSITE" id="PS50110"/>
    </source>
</evidence>
<dbReference type="Gene3D" id="2.40.50.1020">
    <property type="entry name" value="LytTr DNA-binding domain"/>
    <property type="match status" value="1"/>
</dbReference>
<dbReference type="Proteomes" id="UP001523566">
    <property type="component" value="Unassembled WGS sequence"/>
</dbReference>
<organism evidence="6 7">
    <name type="scientific">Aequitasia blattaphilus</name>
    <dbReference type="NCBI Taxonomy" id="2949332"/>
    <lineage>
        <taxon>Bacteria</taxon>
        <taxon>Bacillati</taxon>
        <taxon>Bacillota</taxon>
        <taxon>Clostridia</taxon>
        <taxon>Lachnospirales</taxon>
        <taxon>Lachnospiraceae</taxon>
        <taxon>Aequitasia</taxon>
    </lineage>
</organism>
<gene>
    <name evidence="6" type="ORF">NK125_10185</name>
</gene>
<dbReference type="PROSITE" id="PS50930">
    <property type="entry name" value="HTH_LYTTR"/>
    <property type="match status" value="1"/>
</dbReference>
<name>A0ABT1EAB6_9FIRM</name>
<evidence type="ECO:0000313" key="7">
    <source>
        <dbReference type="Proteomes" id="UP001523566"/>
    </source>
</evidence>
<evidence type="ECO:0000256" key="3">
    <source>
        <dbReference type="PROSITE-ProRule" id="PRU00169"/>
    </source>
</evidence>
<dbReference type="EMBL" id="JAMZFW010000014">
    <property type="protein sequence ID" value="MCP1102785.1"/>
    <property type="molecule type" value="Genomic_DNA"/>
</dbReference>
<evidence type="ECO:0000256" key="1">
    <source>
        <dbReference type="ARBA" id="ARBA00018672"/>
    </source>
</evidence>
<dbReference type="PANTHER" id="PTHR37299:SF1">
    <property type="entry name" value="STAGE 0 SPORULATION PROTEIN A HOMOLOG"/>
    <property type="match status" value="1"/>
</dbReference>
<dbReference type="SMART" id="SM00850">
    <property type="entry name" value="LytTR"/>
    <property type="match status" value="1"/>
</dbReference>